<evidence type="ECO:0000259" key="8">
    <source>
        <dbReference type="Pfam" id="PF00180"/>
    </source>
</evidence>
<organism evidence="9 10">
    <name type="scientific">Streptomyces thinghirensis</name>
    <dbReference type="NCBI Taxonomy" id="551547"/>
    <lineage>
        <taxon>Bacteria</taxon>
        <taxon>Bacillati</taxon>
        <taxon>Actinomycetota</taxon>
        <taxon>Actinomycetes</taxon>
        <taxon>Kitasatosporales</taxon>
        <taxon>Streptomycetaceae</taxon>
        <taxon>Streptomyces</taxon>
    </lineage>
</organism>
<feature type="region of interest" description="Disordered" evidence="7">
    <location>
        <begin position="1"/>
        <end position="27"/>
    </location>
</feature>
<evidence type="ECO:0000256" key="4">
    <source>
        <dbReference type="ARBA" id="ARBA00023002"/>
    </source>
</evidence>
<keyword evidence="5" id="KW-0520">NAD</keyword>
<dbReference type="SUPFAM" id="SSF53659">
    <property type="entry name" value="Isocitrate/Isopropylmalate dehydrogenase-like"/>
    <property type="match status" value="1"/>
</dbReference>
<feature type="region of interest" description="Disordered" evidence="7">
    <location>
        <begin position="98"/>
        <end position="161"/>
    </location>
</feature>
<evidence type="ECO:0000256" key="7">
    <source>
        <dbReference type="SAM" id="MobiDB-lite"/>
    </source>
</evidence>
<protein>
    <recommendedName>
        <fullName evidence="8">Isopropylmalate dehydrogenase-like domain-containing protein</fullName>
    </recommendedName>
</protein>
<sequence>MIASSASPSTSRAPRTRHKVSSVTKSNAQQYGMILGDDVFKRVAADHPDVETESVLVDAMSAKFLLHPEDLSVVVASNLSADILSDLGSALAGSLGLAAGAHQSPHRRPEQLRRRPDDVPPSVPIRSDVVPTDRDSRSTAARPCRAPRSAGARHGCAFTGH</sequence>
<reference evidence="10" key="1">
    <citation type="journal article" date="2019" name="Int. J. Syst. Evol. Microbiol.">
        <title>The Global Catalogue of Microorganisms (GCM) 10K type strain sequencing project: providing services to taxonomists for standard genome sequencing and annotation.</title>
        <authorList>
            <consortium name="The Broad Institute Genomics Platform"/>
            <consortium name="The Broad Institute Genome Sequencing Center for Infectious Disease"/>
            <person name="Wu L."/>
            <person name="Ma J."/>
        </authorList>
    </citation>
    <scope>NUCLEOTIDE SEQUENCE [LARGE SCALE GENOMIC DNA]</scope>
    <source>
        <strain evidence="10">JCM 18306</strain>
    </source>
</reference>
<evidence type="ECO:0000256" key="2">
    <source>
        <dbReference type="ARBA" id="ARBA00001946"/>
    </source>
</evidence>
<proteinExistence type="predicted"/>
<evidence type="ECO:0000256" key="6">
    <source>
        <dbReference type="ARBA" id="ARBA00023211"/>
    </source>
</evidence>
<dbReference type="InterPro" id="IPR050501">
    <property type="entry name" value="ICDH/IPMDH"/>
</dbReference>
<keyword evidence="10" id="KW-1185">Reference proteome</keyword>
<keyword evidence="4" id="KW-0560">Oxidoreductase</keyword>
<dbReference type="Gene3D" id="3.40.718.10">
    <property type="entry name" value="Isopropylmalate Dehydrogenase"/>
    <property type="match status" value="1"/>
</dbReference>
<evidence type="ECO:0000256" key="3">
    <source>
        <dbReference type="ARBA" id="ARBA00022723"/>
    </source>
</evidence>
<comment type="cofactor">
    <cofactor evidence="2">
        <name>Mg(2+)</name>
        <dbReference type="ChEBI" id="CHEBI:18420"/>
    </cofactor>
</comment>
<dbReference type="PANTHER" id="PTHR43275">
    <property type="entry name" value="D-MALATE DEHYDROGENASE [DECARBOXYLATING]"/>
    <property type="match status" value="1"/>
</dbReference>
<evidence type="ECO:0000313" key="9">
    <source>
        <dbReference type="EMBL" id="GAA5204872.1"/>
    </source>
</evidence>
<keyword evidence="6" id="KW-0464">Manganese</keyword>
<name>A0ABP9SZZ6_9ACTN</name>
<feature type="compositionally biased region" description="Basic and acidic residues" evidence="7">
    <location>
        <begin position="107"/>
        <end position="118"/>
    </location>
</feature>
<dbReference type="InterPro" id="IPR024084">
    <property type="entry name" value="IsoPropMal-DH-like_dom"/>
</dbReference>
<accession>A0ABP9SZZ6</accession>
<keyword evidence="3" id="KW-0479">Metal-binding</keyword>
<gene>
    <name evidence="9" type="ORF">GCM10023323_09830</name>
</gene>
<dbReference type="PANTHER" id="PTHR43275:SF1">
    <property type="entry name" value="D-MALATE DEHYDROGENASE [DECARBOXYLATING]"/>
    <property type="match status" value="1"/>
</dbReference>
<comment type="caution">
    <text evidence="9">The sequence shown here is derived from an EMBL/GenBank/DDBJ whole genome shotgun (WGS) entry which is preliminary data.</text>
</comment>
<feature type="domain" description="Isopropylmalate dehydrogenase-like" evidence="8">
    <location>
        <begin position="13"/>
        <end position="105"/>
    </location>
</feature>
<evidence type="ECO:0000256" key="5">
    <source>
        <dbReference type="ARBA" id="ARBA00023027"/>
    </source>
</evidence>
<evidence type="ECO:0000256" key="1">
    <source>
        <dbReference type="ARBA" id="ARBA00001936"/>
    </source>
</evidence>
<dbReference type="EMBL" id="BAABJR010000002">
    <property type="protein sequence ID" value="GAA5204872.1"/>
    <property type="molecule type" value="Genomic_DNA"/>
</dbReference>
<dbReference type="RefSeq" id="WP_345626825.1">
    <property type="nucleotide sequence ID" value="NZ_BAABJR010000002.1"/>
</dbReference>
<dbReference type="Proteomes" id="UP001499878">
    <property type="component" value="Unassembled WGS sequence"/>
</dbReference>
<feature type="compositionally biased region" description="Low complexity" evidence="7">
    <location>
        <begin position="1"/>
        <end position="13"/>
    </location>
</feature>
<evidence type="ECO:0000313" key="10">
    <source>
        <dbReference type="Proteomes" id="UP001499878"/>
    </source>
</evidence>
<comment type="cofactor">
    <cofactor evidence="1">
        <name>Mn(2+)</name>
        <dbReference type="ChEBI" id="CHEBI:29035"/>
    </cofactor>
</comment>
<dbReference type="Pfam" id="PF00180">
    <property type="entry name" value="Iso_dh"/>
    <property type="match status" value="1"/>
</dbReference>